<dbReference type="OrthoDB" id="9765532at2"/>
<sequence>MENWQAVVSVLTLVAIVVVFTTEWFDITIATFLGALFLIFTNVISLREAIDYIARSDDTLALLFGFMVLVRAWEQTGIFEYLATKIFLFTKGEGKRLLLTIVGITSLTSVFLPNAIAVIILAPLMPELARQLTVNLAPLLILLVLVANSAGLLTIFADRATFIVADGINLNFTDYLWQVGLGGLFAVGTITVMLPFLWKKIWKTRIEDFDRQRLPQIHARNFLNSSGLIILGIGIFFIFTQLLNYDVSPTIYVLFTAALVVLSSHQNRMNLVNSIFQDIDWSILIFFVSIFVVVGGLEKAGVVNGLSRIIAAIFGTNIIFGLLILLFCSGIISTVIPSLPLVVAMLPLLKEYIVSVGLANSSFLSSNFQGQLSVEALLLFYAMLFGVTLGGNGTAVGGISNVIAVNYSERQGNRISFKNFLHYGIPVMLLQLVAIALYLLVRFII</sequence>
<evidence type="ECO:0000256" key="3">
    <source>
        <dbReference type="ARBA" id="ARBA00022448"/>
    </source>
</evidence>
<evidence type="ECO:0000256" key="8">
    <source>
        <dbReference type="SAM" id="Phobius"/>
    </source>
</evidence>
<evidence type="ECO:0000256" key="7">
    <source>
        <dbReference type="ARBA" id="ARBA00023136"/>
    </source>
</evidence>
<dbReference type="AlphaFoldDB" id="A0A0V7ZRT3"/>
<comment type="caution">
    <text evidence="10">The sequence shown here is derived from an EMBL/GenBank/DDBJ whole genome shotgun (WGS) entry which is preliminary data.</text>
</comment>
<keyword evidence="5 8" id="KW-0812">Transmembrane</keyword>
<accession>A0A0V7ZRT3</accession>
<organism evidence="10 11">
    <name type="scientific">Mastigocoleus testarum BC008</name>
    <dbReference type="NCBI Taxonomy" id="371196"/>
    <lineage>
        <taxon>Bacteria</taxon>
        <taxon>Bacillati</taxon>
        <taxon>Cyanobacteriota</taxon>
        <taxon>Cyanophyceae</taxon>
        <taxon>Nostocales</taxon>
        <taxon>Hapalosiphonaceae</taxon>
        <taxon>Mastigocoleus</taxon>
    </lineage>
</organism>
<evidence type="ECO:0000256" key="5">
    <source>
        <dbReference type="ARBA" id="ARBA00022692"/>
    </source>
</evidence>
<evidence type="ECO:0000313" key="11">
    <source>
        <dbReference type="Proteomes" id="UP000053372"/>
    </source>
</evidence>
<dbReference type="InterPro" id="IPR051475">
    <property type="entry name" value="Diverse_Ion_Transporter"/>
</dbReference>
<evidence type="ECO:0000256" key="4">
    <source>
        <dbReference type="ARBA" id="ARBA00022475"/>
    </source>
</evidence>
<comment type="similarity">
    <text evidence="2">Belongs to the CitM (TC 2.A.11) transporter family.</text>
</comment>
<evidence type="ECO:0000313" key="10">
    <source>
        <dbReference type="EMBL" id="KST67273.1"/>
    </source>
</evidence>
<dbReference type="EMBL" id="LMTZ01000089">
    <property type="protein sequence ID" value="KST67273.1"/>
    <property type="molecule type" value="Genomic_DNA"/>
</dbReference>
<feature type="transmembrane region" description="Helical" evidence="8">
    <location>
        <begin position="339"/>
        <end position="359"/>
    </location>
</feature>
<dbReference type="InterPro" id="IPR004680">
    <property type="entry name" value="Cit_transptr-like_dom"/>
</dbReference>
<dbReference type="GO" id="GO:0015105">
    <property type="term" value="F:arsenite transmembrane transporter activity"/>
    <property type="evidence" value="ECO:0007669"/>
    <property type="project" value="InterPro"/>
</dbReference>
<dbReference type="Pfam" id="PF03600">
    <property type="entry name" value="CitMHS"/>
    <property type="match status" value="1"/>
</dbReference>
<feature type="transmembrane region" description="Helical" evidence="8">
    <location>
        <begin position="60"/>
        <end position="78"/>
    </location>
</feature>
<dbReference type="PANTHER" id="PTHR43568:SF1">
    <property type="entry name" value="P PROTEIN"/>
    <property type="match status" value="1"/>
</dbReference>
<feature type="transmembrane region" description="Helical" evidence="8">
    <location>
        <begin position="98"/>
        <end position="124"/>
    </location>
</feature>
<proteinExistence type="inferred from homology"/>
<gene>
    <name evidence="10" type="ORF">BC008_29225</name>
</gene>
<feature type="domain" description="Citrate transporter-like" evidence="9">
    <location>
        <begin position="18"/>
        <end position="353"/>
    </location>
</feature>
<protein>
    <submittedName>
        <fullName evidence="10">Transporter</fullName>
    </submittedName>
</protein>
<keyword evidence="3" id="KW-0813">Transport</keyword>
<keyword evidence="4" id="KW-1003">Cell membrane</keyword>
<dbReference type="InterPro" id="IPR000802">
    <property type="entry name" value="Arsenical_pump_ArsB"/>
</dbReference>
<feature type="transmembrane region" description="Helical" evidence="8">
    <location>
        <begin position="176"/>
        <end position="198"/>
    </location>
</feature>
<feature type="transmembrane region" description="Helical" evidence="8">
    <location>
        <begin position="136"/>
        <end position="156"/>
    </location>
</feature>
<dbReference type="PRINTS" id="PR00758">
    <property type="entry name" value="ARSENICPUMP"/>
</dbReference>
<feature type="transmembrane region" description="Helical" evidence="8">
    <location>
        <begin position="219"/>
        <end position="243"/>
    </location>
</feature>
<evidence type="ECO:0000256" key="2">
    <source>
        <dbReference type="ARBA" id="ARBA00009843"/>
    </source>
</evidence>
<feature type="transmembrane region" description="Helical" evidence="8">
    <location>
        <begin position="6"/>
        <end position="39"/>
    </location>
</feature>
<reference evidence="10 11" key="1">
    <citation type="journal article" date="2015" name="Genome Announc.">
        <title>Draft Genome of the Euendolithic (true boring) Cyanobacterium Mastigocoleus testarum strain BC008.</title>
        <authorList>
            <person name="Guida B.S."/>
            <person name="Garcia-Pichel F."/>
        </authorList>
    </citation>
    <scope>NUCLEOTIDE SEQUENCE [LARGE SCALE GENOMIC DNA]</scope>
    <source>
        <strain evidence="10 11">BC008</strain>
    </source>
</reference>
<evidence type="ECO:0000259" key="9">
    <source>
        <dbReference type="Pfam" id="PF03600"/>
    </source>
</evidence>
<dbReference type="PANTHER" id="PTHR43568">
    <property type="entry name" value="P PROTEIN"/>
    <property type="match status" value="1"/>
</dbReference>
<keyword evidence="7 8" id="KW-0472">Membrane</keyword>
<dbReference type="Proteomes" id="UP000053372">
    <property type="component" value="Unassembled WGS sequence"/>
</dbReference>
<evidence type="ECO:0000256" key="6">
    <source>
        <dbReference type="ARBA" id="ARBA00022989"/>
    </source>
</evidence>
<comment type="subcellular location">
    <subcellularLocation>
        <location evidence="1">Cell membrane</location>
        <topology evidence="1">Multi-pass membrane protein</topology>
    </subcellularLocation>
</comment>
<feature type="transmembrane region" description="Helical" evidence="8">
    <location>
        <begin position="279"/>
        <end position="297"/>
    </location>
</feature>
<keyword evidence="11" id="KW-1185">Reference proteome</keyword>
<evidence type="ECO:0000256" key="1">
    <source>
        <dbReference type="ARBA" id="ARBA00004651"/>
    </source>
</evidence>
<dbReference type="RefSeq" id="WP_027840192.1">
    <property type="nucleotide sequence ID" value="NZ_LMTZ01000089.1"/>
</dbReference>
<dbReference type="GO" id="GO:0005886">
    <property type="term" value="C:plasma membrane"/>
    <property type="evidence" value="ECO:0007669"/>
    <property type="project" value="UniProtKB-SubCell"/>
</dbReference>
<keyword evidence="6 8" id="KW-1133">Transmembrane helix</keyword>
<feature type="transmembrane region" description="Helical" evidence="8">
    <location>
        <begin position="379"/>
        <end position="408"/>
    </location>
</feature>
<feature type="transmembrane region" description="Helical" evidence="8">
    <location>
        <begin position="309"/>
        <end position="332"/>
    </location>
</feature>
<feature type="transmembrane region" description="Helical" evidence="8">
    <location>
        <begin position="420"/>
        <end position="441"/>
    </location>
</feature>
<name>A0A0V7ZRT3_9CYAN</name>